<dbReference type="InterPro" id="IPR013011">
    <property type="entry name" value="PTS_EIIB_2"/>
</dbReference>
<dbReference type="NCBIfam" id="NF007643">
    <property type="entry name" value="PRK10310.1"/>
    <property type="match status" value="1"/>
</dbReference>
<name>A0A347WIS1_9LACT</name>
<gene>
    <name evidence="3" type="ORF">CL176_02455</name>
</gene>
<dbReference type="GO" id="GO:0009401">
    <property type="term" value="P:phosphoenolpyruvate-dependent sugar phosphotransferase system"/>
    <property type="evidence" value="ECO:0007669"/>
    <property type="project" value="InterPro"/>
</dbReference>
<protein>
    <submittedName>
        <fullName evidence="3">PTS galactitol transporter subunit IIB</fullName>
    </submittedName>
</protein>
<evidence type="ECO:0000259" key="2">
    <source>
        <dbReference type="PROSITE" id="PS51099"/>
    </source>
</evidence>
<keyword evidence="4" id="KW-1185">Reference proteome</keyword>
<dbReference type="InterPro" id="IPR003501">
    <property type="entry name" value="PTS_EIIB_2/3"/>
</dbReference>
<dbReference type="Gene3D" id="3.40.50.2300">
    <property type="match status" value="1"/>
</dbReference>
<evidence type="ECO:0000313" key="3">
    <source>
        <dbReference type="EMBL" id="AXY24978.1"/>
    </source>
</evidence>
<proteinExistence type="predicted"/>
<dbReference type="PROSITE" id="PS51099">
    <property type="entry name" value="PTS_EIIB_TYPE_2"/>
    <property type="match status" value="1"/>
</dbReference>
<accession>A0A347WIS1</accession>
<dbReference type="RefSeq" id="WP_118989899.1">
    <property type="nucleotide sequence ID" value="NZ_CP023434.1"/>
</dbReference>
<dbReference type="OrthoDB" id="6505030at2"/>
<keyword evidence="1" id="KW-0808">Transferase</keyword>
<organism evidence="3 4">
    <name type="scientific">Suicoccus acidiformans</name>
    <dbReference type="NCBI Taxonomy" id="2036206"/>
    <lineage>
        <taxon>Bacteria</taxon>
        <taxon>Bacillati</taxon>
        <taxon>Bacillota</taxon>
        <taxon>Bacilli</taxon>
        <taxon>Lactobacillales</taxon>
        <taxon>Aerococcaceae</taxon>
        <taxon>Suicoccus</taxon>
    </lineage>
</organism>
<sequence length="95" mass="10171">MARKIIYVACGGAVATSTVAANKVKELLKDKGIDAEVNQCRISELNSYKDTADAFVTTAKVSKDYGIPVIHGAPFITGIKQEQAEEALLQALTEE</sequence>
<evidence type="ECO:0000256" key="1">
    <source>
        <dbReference type="ARBA" id="ARBA00022679"/>
    </source>
</evidence>
<dbReference type="InterPro" id="IPR036095">
    <property type="entry name" value="PTS_EIIB-like_sf"/>
</dbReference>
<dbReference type="EMBL" id="CP023434">
    <property type="protein sequence ID" value="AXY24978.1"/>
    <property type="molecule type" value="Genomic_DNA"/>
</dbReference>
<dbReference type="AlphaFoldDB" id="A0A347WIS1"/>
<dbReference type="CDD" id="cd05566">
    <property type="entry name" value="PTS_IIB_galactitol"/>
    <property type="match status" value="1"/>
</dbReference>
<dbReference type="Pfam" id="PF02302">
    <property type="entry name" value="PTS_IIB"/>
    <property type="match status" value="1"/>
</dbReference>
<dbReference type="Proteomes" id="UP000263232">
    <property type="component" value="Chromosome"/>
</dbReference>
<dbReference type="SUPFAM" id="SSF52794">
    <property type="entry name" value="PTS system IIB component-like"/>
    <property type="match status" value="1"/>
</dbReference>
<dbReference type="GO" id="GO:0008982">
    <property type="term" value="F:protein-N(PI)-phosphohistidine-sugar phosphotransferase activity"/>
    <property type="evidence" value="ECO:0007669"/>
    <property type="project" value="InterPro"/>
</dbReference>
<dbReference type="KEGG" id="abae:CL176_02455"/>
<feature type="domain" description="PTS EIIB type-2" evidence="2">
    <location>
        <begin position="4"/>
        <end position="95"/>
    </location>
</feature>
<evidence type="ECO:0000313" key="4">
    <source>
        <dbReference type="Proteomes" id="UP000263232"/>
    </source>
</evidence>
<reference evidence="3 4" key="1">
    <citation type="submission" date="2017-09" db="EMBL/GenBank/DDBJ databases">
        <title>Complete genome sequence of Oxytococcus suis strain ZY16052.</title>
        <authorList>
            <person name="Li F."/>
        </authorList>
    </citation>
    <scope>NUCLEOTIDE SEQUENCE [LARGE SCALE GENOMIC DNA]</scope>
    <source>
        <strain evidence="3 4">ZY16052</strain>
    </source>
</reference>